<gene>
    <name evidence="1" type="ORF">GGI18_000930</name>
</gene>
<sequence>MFGFDVENRRNGEPRTRRTRLLLSYVPDYIVVIVMAAVWGLLSKLEPFHRDFSLTNKTIQYPHKADSVPFYAAVLLSFAFPLVVILFWTTVIRRSFHDMNSGVLGLCLTLVLNMMITNTIKNLAGRHRPDFIARCNLDTQNAESLEPFIGLLTTSVCRQTDKKYFWDGMRSFPSGHASFAFAGLTYISLWLGGHVHISDRRGRAYKSFVALVPMLTAMLIGVSRTKDYRHHWQDVLAGAILGIFMGWFGYHQYYPSPFNHSEDTSIPYPPRIPEDEADGAQQSYGLKPFGNVAGDANESGAVGSSSASGISPRGAAANVSNGEQNRYMAHMNASTGSVYSQQYGREASQLRALNCSLGQLNRADGSAQFSAGNTSVVSGVYGPVEAKVYEEKLDRAVVEVKFRPDIGAPTTKDKWMESAVRSTFEREILTHLHPRTLVQIVIQLREGDGSVDSAAINATSLALVDAGIPLKCMITAATCAVLSDDTTVVDPTQEEIDAARSTHTFAFASGSPTESNARGPLYVDSRGEFTMDEYNHCYDLCALAAERVLAFMRTAIEGKVTKEAKISAA</sequence>
<keyword evidence="2" id="KW-1185">Reference proteome</keyword>
<proteinExistence type="predicted"/>
<name>A0ACC1KMK6_9FUNG</name>
<evidence type="ECO:0000313" key="2">
    <source>
        <dbReference type="Proteomes" id="UP001140066"/>
    </source>
</evidence>
<comment type="caution">
    <text evidence="1">The sequence shown here is derived from an EMBL/GenBank/DDBJ whole genome shotgun (WGS) entry which is preliminary data.</text>
</comment>
<evidence type="ECO:0000313" key="1">
    <source>
        <dbReference type="EMBL" id="KAJ2791723.1"/>
    </source>
</evidence>
<dbReference type="Proteomes" id="UP001140066">
    <property type="component" value="Unassembled WGS sequence"/>
</dbReference>
<dbReference type="EMBL" id="JANBUK010000104">
    <property type="protein sequence ID" value="KAJ2791723.1"/>
    <property type="molecule type" value="Genomic_DNA"/>
</dbReference>
<protein>
    <submittedName>
        <fullName evidence="1">Uncharacterized protein</fullName>
    </submittedName>
</protein>
<organism evidence="1 2">
    <name type="scientific">Coemansia linderi</name>
    <dbReference type="NCBI Taxonomy" id="2663919"/>
    <lineage>
        <taxon>Eukaryota</taxon>
        <taxon>Fungi</taxon>
        <taxon>Fungi incertae sedis</taxon>
        <taxon>Zoopagomycota</taxon>
        <taxon>Kickxellomycotina</taxon>
        <taxon>Kickxellomycetes</taxon>
        <taxon>Kickxellales</taxon>
        <taxon>Kickxellaceae</taxon>
        <taxon>Coemansia</taxon>
    </lineage>
</organism>
<accession>A0ACC1KMK6</accession>
<reference evidence="1" key="1">
    <citation type="submission" date="2022-07" db="EMBL/GenBank/DDBJ databases">
        <title>Phylogenomic reconstructions and comparative analyses of Kickxellomycotina fungi.</title>
        <authorList>
            <person name="Reynolds N.K."/>
            <person name="Stajich J.E."/>
            <person name="Barry K."/>
            <person name="Grigoriev I.V."/>
            <person name="Crous P."/>
            <person name="Smith M.E."/>
        </authorList>
    </citation>
    <scope>NUCLEOTIDE SEQUENCE</scope>
    <source>
        <strain evidence="1">BCRC 34191</strain>
    </source>
</reference>